<protein>
    <submittedName>
        <fullName evidence="1">Uncharacterized protein</fullName>
    </submittedName>
</protein>
<accession>A0AAJ6BNY3</accession>
<dbReference type="KEGG" id="acob:P0Y56_16115"/>
<dbReference type="EMBL" id="CP119316">
    <property type="protein sequence ID" value="WEK46511.1"/>
    <property type="molecule type" value="Genomic_DNA"/>
</dbReference>
<dbReference type="Proteomes" id="UP001218362">
    <property type="component" value="Chromosome"/>
</dbReference>
<gene>
    <name evidence="1" type="ORF">P0Y56_16115</name>
</gene>
<sequence length="97" mass="11142">MNLDDIIPVENFSDLTIQTLADRLQRTRGAEQCIYRETELDELWRLIDVAVRSGDPDGLRDRETLREMRDAVHRAHDLVGMDNKPLEAAAALREVLI</sequence>
<proteinExistence type="predicted"/>
<organism evidence="1 2">
    <name type="scientific">Candidatus Andeanibacterium colombiense</name>
    <dbReference type="NCBI Taxonomy" id="3121345"/>
    <lineage>
        <taxon>Bacteria</taxon>
        <taxon>Pseudomonadati</taxon>
        <taxon>Pseudomonadota</taxon>
        <taxon>Alphaproteobacteria</taxon>
        <taxon>Sphingomonadales</taxon>
        <taxon>Sphingomonadaceae</taxon>
        <taxon>Candidatus Andeanibacterium</taxon>
    </lineage>
</organism>
<dbReference type="AlphaFoldDB" id="A0AAJ6BNY3"/>
<evidence type="ECO:0000313" key="1">
    <source>
        <dbReference type="EMBL" id="WEK46511.1"/>
    </source>
</evidence>
<name>A0AAJ6BNY3_9SPHN</name>
<evidence type="ECO:0000313" key="2">
    <source>
        <dbReference type="Proteomes" id="UP001218362"/>
    </source>
</evidence>
<reference evidence="1" key="1">
    <citation type="submission" date="2023-03" db="EMBL/GenBank/DDBJ databases">
        <title>Andean soil-derived lignocellulolytic bacterial consortium as a source of novel taxa and putative plastic-active enzymes.</title>
        <authorList>
            <person name="Diaz-Garcia L."/>
            <person name="Chuvochina M."/>
            <person name="Feuerriegel G."/>
            <person name="Bunk B."/>
            <person name="Sproer C."/>
            <person name="Streit W.R."/>
            <person name="Rodriguez L.M."/>
            <person name="Overmann J."/>
            <person name="Jimenez D.J."/>
        </authorList>
    </citation>
    <scope>NUCLEOTIDE SEQUENCE</scope>
    <source>
        <strain evidence="1">MAG 26</strain>
    </source>
</reference>